<reference evidence="2" key="1">
    <citation type="journal article" date="2023" name="Science">
        <title>Genome structures resolve the early diversification of teleost fishes.</title>
        <authorList>
            <person name="Parey E."/>
            <person name="Louis A."/>
            <person name="Montfort J."/>
            <person name="Bouchez O."/>
            <person name="Roques C."/>
            <person name="Iampietro C."/>
            <person name="Lluch J."/>
            <person name="Castinel A."/>
            <person name="Donnadieu C."/>
            <person name="Desvignes T."/>
            <person name="Floi Bucao C."/>
            <person name="Jouanno E."/>
            <person name="Wen M."/>
            <person name="Mejri S."/>
            <person name="Dirks R."/>
            <person name="Jansen H."/>
            <person name="Henkel C."/>
            <person name="Chen W.J."/>
            <person name="Zahm M."/>
            <person name="Cabau C."/>
            <person name="Klopp C."/>
            <person name="Thompson A.W."/>
            <person name="Robinson-Rechavi M."/>
            <person name="Braasch I."/>
            <person name="Lecointre G."/>
            <person name="Bobe J."/>
            <person name="Postlethwait J.H."/>
            <person name="Berthelot C."/>
            <person name="Roest Crollius H."/>
            <person name="Guiguen Y."/>
        </authorList>
    </citation>
    <scope>NUCLEOTIDE SEQUENCE</scope>
    <source>
        <strain evidence="2">NC1722</strain>
    </source>
</reference>
<dbReference type="AlphaFoldDB" id="A0AAD7W9Y4"/>
<comment type="caution">
    <text evidence="2">The sequence shown here is derived from an EMBL/GenBank/DDBJ whole genome shotgun (WGS) entry which is preliminary data.</text>
</comment>
<proteinExistence type="predicted"/>
<evidence type="ECO:0000313" key="3">
    <source>
        <dbReference type="Proteomes" id="UP001221898"/>
    </source>
</evidence>
<keyword evidence="3" id="KW-1185">Reference proteome</keyword>
<evidence type="ECO:0000256" key="1">
    <source>
        <dbReference type="SAM" id="MobiDB-lite"/>
    </source>
</evidence>
<dbReference type="EMBL" id="JAINUG010000188">
    <property type="protein sequence ID" value="KAJ8388948.1"/>
    <property type="molecule type" value="Genomic_DNA"/>
</dbReference>
<protein>
    <submittedName>
        <fullName evidence="2">Uncharacterized protein</fullName>
    </submittedName>
</protein>
<sequence length="109" mass="12630">MTLAYGGRWKNRYWNRFSHTADTRPLPGRSQSNTPPLLPVWVPYQVDLYWWEALPETKEKLFTGCPYRAPQGQLGNRAPLSEKSPAPDNGLLFTDRTDSREQQCGEQQY</sequence>
<dbReference type="Proteomes" id="UP001221898">
    <property type="component" value="Unassembled WGS sequence"/>
</dbReference>
<feature type="region of interest" description="Disordered" evidence="1">
    <location>
        <begin position="66"/>
        <end position="109"/>
    </location>
</feature>
<organism evidence="2 3">
    <name type="scientific">Aldrovandia affinis</name>
    <dbReference type="NCBI Taxonomy" id="143900"/>
    <lineage>
        <taxon>Eukaryota</taxon>
        <taxon>Metazoa</taxon>
        <taxon>Chordata</taxon>
        <taxon>Craniata</taxon>
        <taxon>Vertebrata</taxon>
        <taxon>Euteleostomi</taxon>
        <taxon>Actinopterygii</taxon>
        <taxon>Neopterygii</taxon>
        <taxon>Teleostei</taxon>
        <taxon>Notacanthiformes</taxon>
        <taxon>Halosauridae</taxon>
        <taxon>Aldrovandia</taxon>
    </lineage>
</organism>
<gene>
    <name evidence="2" type="ORF">AAFF_G00125090</name>
</gene>
<evidence type="ECO:0000313" key="2">
    <source>
        <dbReference type="EMBL" id="KAJ8388948.1"/>
    </source>
</evidence>
<name>A0AAD7W9Y4_9TELE</name>
<accession>A0AAD7W9Y4</accession>